<proteinExistence type="predicted"/>
<reference evidence="1" key="1">
    <citation type="submission" date="2020-05" db="EMBL/GenBank/DDBJ databases">
        <title>Phylogenomic resolution of chytrid fungi.</title>
        <authorList>
            <person name="Stajich J.E."/>
            <person name="Amses K."/>
            <person name="Simmons R."/>
            <person name="Seto K."/>
            <person name="Myers J."/>
            <person name="Bonds A."/>
            <person name="Quandt C.A."/>
            <person name="Barry K."/>
            <person name="Liu P."/>
            <person name="Grigoriev I."/>
            <person name="Longcore J.E."/>
            <person name="James T.Y."/>
        </authorList>
    </citation>
    <scope>NUCLEOTIDE SEQUENCE</scope>
    <source>
        <strain evidence="1">JEL0379</strain>
    </source>
</reference>
<accession>A0AAD5THW0</accession>
<protein>
    <submittedName>
        <fullName evidence="1">Uncharacterized protein</fullName>
    </submittedName>
</protein>
<organism evidence="1 2">
    <name type="scientific">Geranomyces variabilis</name>
    <dbReference type="NCBI Taxonomy" id="109894"/>
    <lineage>
        <taxon>Eukaryota</taxon>
        <taxon>Fungi</taxon>
        <taxon>Fungi incertae sedis</taxon>
        <taxon>Chytridiomycota</taxon>
        <taxon>Chytridiomycota incertae sedis</taxon>
        <taxon>Chytridiomycetes</taxon>
        <taxon>Spizellomycetales</taxon>
        <taxon>Powellomycetaceae</taxon>
        <taxon>Geranomyces</taxon>
    </lineage>
</organism>
<dbReference type="EMBL" id="JADGJQ010000040">
    <property type="protein sequence ID" value="KAJ3176492.1"/>
    <property type="molecule type" value="Genomic_DNA"/>
</dbReference>
<comment type="caution">
    <text evidence="1">The sequence shown here is derived from an EMBL/GenBank/DDBJ whole genome shotgun (WGS) entry which is preliminary data.</text>
</comment>
<name>A0AAD5THW0_9FUNG</name>
<dbReference type="Proteomes" id="UP001212152">
    <property type="component" value="Unassembled WGS sequence"/>
</dbReference>
<sequence length="171" mass="17902">MERAVGLLSYDSASNLATFGPATTLDAVIRILGDRGRMLPLAMATLCTRCASCSPTDLSPPSLATANKAIKAELHLLATANKAVPQAKAFKPELPPQANKAINKVIMAIISKAIISIKANINKAIIKAISKAFKANVKAINKAIKANIKAIKANIKAIKAELPQAAVAVVR</sequence>
<evidence type="ECO:0000313" key="1">
    <source>
        <dbReference type="EMBL" id="KAJ3176492.1"/>
    </source>
</evidence>
<gene>
    <name evidence="1" type="ORF">HDU87_005186</name>
</gene>
<keyword evidence="2" id="KW-1185">Reference proteome</keyword>
<dbReference type="AlphaFoldDB" id="A0AAD5THW0"/>
<evidence type="ECO:0000313" key="2">
    <source>
        <dbReference type="Proteomes" id="UP001212152"/>
    </source>
</evidence>